<dbReference type="Pfam" id="PF03016">
    <property type="entry name" value="Exostosin_GT47"/>
    <property type="match status" value="1"/>
</dbReference>
<evidence type="ECO:0000259" key="2">
    <source>
        <dbReference type="PROSITE" id="PS01186"/>
    </source>
</evidence>
<accession>M1BR41</accession>
<keyword evidence="4" id="KW-1185">Reference proteome</keyword>
<name>M1BR41_SOLTU</name>
<reference evidence="3" key="2">
    <citation type="submission" date="2015-06" db="UniProtKB">
        <authorList>
            <consortium name="EnsemblPlants"/>
        </authorList>
    </citation>
    <scope>IDENTIFICATION</scope>
    <source>
        <strain evidence="3">DM1-3 516 R44</strain>
    </source>
</reference>
<dbReference type="PROSITE" id="PS00022">
    <property type="entry name" value="EGF_1"/>
    <property type="match status" value="1"/>
</dbReference>
<dbReference type="InterPro" id="IPR040911">
    <property type="entry name" value="Exostosin_GT47"/>
</dbReference>
<gene>
    <name evidence="3" type="primary">LOC102592127</name>
</gene>
<dbReference type="SUPFAM" id="SSF57196">
    <property type="entry name" value="EGF/Laminin"/>
    <property type="match status" value="1"/>
</dbReference>
<dbReference type="InterPro" id="IPR000742">
    <property type="entry name" value="EGF"/>
</dbReference>
<feature type="domain" description="EGF-like" evidence="1 2">
    <location>
        <begin position="108"/>
        <end position="119"/>
    </location>
</feature>
<proteinExistence type="predicted"/>
<dbReference type="AlphaFoldDB" id="M1BR41"/>
<dbReference type="ExpressionAtlas" id="M1BR41">
    <property type="expression patterns" value="baseline and differential"/>
</dbReference>
<dbReference type="Gramene" id="PGSC0003DMT400050964">
    <property type="protein sequence ID" value="PGSC0003DMT400050964"/>
    <property type="gene ID" value="PGSC0003DMG400019789"/>
</dbReference>
<dbReference type="Gene3D" id="2.10.25.10">
    <property type="entry name" value="Laminin"/>
    <property type="match status" value="1"/>
</dbReference>
<sequence>MCFCGEGTKYPNRPVPETCGFTINPPSKPGGAPVTDFTKADLDVFTTNGSKRGWCNVDPEEAYASKVLFKEECDCKYDGLWGRFCEVSVLSTCINQCSGHGLCRGGFCQCDSGWFGTDCSVPSVLSSIREWPLWLRPAQVTVPENVNSNGNLINLDAIVEKKRPLIYVYDLPPDFNSLLLEGRHFKLECINRIYDQRNATVWTDQLYGAQMALYESMLASPHRTLNGEEADFFFVPVLDSCIITRADDAPHLSMQVLMHIIFLYCLVKQITTRI</sequence>
<evidence type="ECO:0000259" key="1">
    <source>
        <dbReference type="PROSITE" id="PS00022"/>
    </source>
</evidence>
<evidence type="ECO:0000313" key="4">
    <source>
        <dbReference type="Proteomes" id="UP000011115"/>
    </source>
</evidence>
<dbReference type="Proteomes" id="UP000011115">
    <property type="component" value="Unassembled WGS sequence"/>
</dbReference>
<dbReference type="PROSITE" id="PS01186">
    <property type="entry name" value="EGF_2"/>
    <property type="match status" value="1"/>
</dbReference>
<dbReference type="Pfam" id="PF23106">
    <property type="entry name" value="EGF_Teneurin"/>
    <property type="match status" value="1"/>
</dbReference>
<dbReference type="EnsemblPlants" id="PGSC0003DMT400050964">
    <property type="protein sequence ID" value="PGSC0003DMT400050964"/>
    <property type="gene ID" value="PGSC0003DMG400019789"/>
</dbReference>
<protein>
    <submittedName>
        <fullName evidence="3">Exostosin family protein</fullName>
    </submittedName>
</protein>
<evidence type="ECO:0000313" key="3">
    <source>
        <dbReference type="EnsemblPlants" id="PGSC0003DMT400050964"/>
    </source>
</evidence>
<organism evidence="3 4">
    <name type="scientific">Solanum tuberosum</name>
    <name type="common">Potato</name>
    <dbReference type="NCBI Taxonomy" id="4113"/>
    <lineage>
        <taxon>Eukaryota</taxon>
        <taxon>Viridiplantae</taxon>
        <taxon>Streptophyta</taxon>
        <taxon>Embryophyta</taxon>
        <taxon>Tracheophyta</taxon>
        <taxon>Spermatophyta</taxon>
        <taxon>Magnoliopsida</taxon>
        <taxon>eudicotyledons</taxon>
        <taxon>Gunneridae</taxon>
        <taxon>Pentapetalae</taxon>
        <taxon>asterids</taxon>
        <taxon>lamiids</taxon>
        <taxon>Solanales</taxon>
        <taxon>Solanaceae</taxon>
        <taxon>Solanoideae</taxon>
        <taxon>Solaneae</taxon>
        <taxon>Solanum</taxon>
    </lineage>
</organism>
<reference evidence="4" key="1">
    <citation type="journal article" date="2011" name="Nature">
        <title>Genome sequence and analysis of the tuber crop potato.</title>
        <authorList>
            <consortium name="The Potato Genome Sequencing Consortium"/>
        </authorList>
    </citation>
    <scope>NUCLEOTIDE SEQUENCE [LARGE SCALE GENOMIC DNA]</scope>
    <source>
        <strain evidence="4">cv. DM1-3 516 R44</strain>
    </source>
</reference>
<dbReference type="HOGENOM" id="CLU_1017091_0_0_1"/>
<dbReference type="FunFam" id="2.10.25.10:FF:000026">
    <property type="entry name" value="Teneurin transmembrane protein 2"/>
    <property type="match status" value="1"/>
</dbReference>